<dbReference type="InterPro" id="IPR049282">
    <property type="entry name" value="BVU_3817_N_sf"/>
</dbReference>
<reference evidence="3" key="1">
    <citation type="submission" date="2022-07" db="EMBL/GenBank/DDBJ databases">
        <title>Description and genome-wide analysis of Profundicola chukchiensis gen. nov., sp. nov., marine bacteria isolated from bottom sediments of the Chukchi Sea.</title>
        <authorList>
            <person name="Romanenko L."/>
            <person name="Otstavnykh N."/>
            <person name="Kurilenko V."/>
            <person name="Eremeev V."/>
            <person name="Velansky P."/>
            <person name="Mikhailov V."/>
            <person name="Isaeva M."/>
        </authorList>
    </citation>
    <scope>NUCLEOTIDE SEQUENCE</scope>
    <source>
        <strain evidence="3">KMM 9713</strain>
    </source>
</reference>
<evidence type="ECO:0000259" key="2">
    <source>
        <dbReference type="Pfam" id="PF21186"/>
    </source>
</evidence>
<sequence>MNIDKVISISGKPGLFTLVTQAANGFIAENLDNNKKTAVPASANVSLLNNIAIYTLNEEVPLVEVFQKIYDKENGGQAINHKSSEAELRAYMSEVLPDYDEDRVYKSDLKKLFQWYNILHRNNMLESTEEETVASEEEE</sequence>
<dbReference type="EMBL" id="JANCMU010000002">
    <property type="protein sequence ID" value="MDG4945919.1"/>
    <property type="molecule type" value="Genomic_DNA"/>
</dbReference>
<gene>
    <name evidence="3" type="ORF">NMK71_05790</name>
</gene>
<dbReference type="InterPro" id="IPR049280">
    <property type="entry name" value="DUF6852"/>
</dbReference>
<dbReference type="Pfam" id="PF21186">
    <property type="entry name" value="DUF6852"/>
    <property type="match status" value="1"/>
</dbReference>
<accession>A0A9X4MXP5</accession>
<evidence type="ECO:0000313" key="4">
    <source>
        <dbReference type="Proteomes" id="UP001152599"/>
    </source>
</evidence>
<proteinExistence type="predicted"/>
<dbReference type="Proteomes" id="UP001152599">
    <property type="component" value="Unassembled WGS sequence"/>
</dbReference>
<name>A0A9X4MXP5_9FLAO</name>
<dbReference type="Gene3D" id="1.10.10.1650">
    <property type="match status" value="1"/>
</dbReference>
<comment type="caution">
    <text evidence="3">The sequence shown here is derived from an EMBL/GenBank/DDBJ whole genome shotgun (WGS) entry which is preliminary data.</text>
</comment>
<feature type="domain" description="DUF6852" evidence="2">
    <location>
        <begin position="51"/>
        <end position="119"/>
    </location>
</feature>
<organism evidence="3 4">
    <name type="scientific">Profundicola chukchiensis</name>
    <dbReference type="NCBI Taxonomy" id="2961959"/>
    <lineage>
        <taxon>Bacteria</taxon>
        <taxon>Pseudomonadati</taxon>
        <taxon>Bacteroidota</taxon>
        <taxon>Flavobacteriia</taxon>
        <taxon>Flavobacteriales</taxon>
        <taxon>Weeksellaceae</taxon>
        <taxon>Profundicola</taxon>
    </lineage>
</organism>
<evidence type="ECO:0000259" key="1">
    <source>
        <dbReference type="Pfam" id="PF18347"/>
    </source>
</evidence>
<dbReference type="RefSeq" id="WP_304417607.1">
    <property type="nucleotide sequence ID" value="NZ_JANAIE010000007.1"/>
</dbReference>
<feature type="domain" description="DUF5606" evidence="1">
    <location>
        <begin position="4"/>
        <end position="48"/>
    </location>
</feature>
<dbReference type="Pfam" id="PF18347">
    <property type="entry name" value="DUF5606"/>
    <property type="match status" value="1"/>
</dbReference>
<dbReference type="Gene3D" id="2.30.30.730">
    <property type="match status" value="1"/>
</dbReference>
<dbReference type="AlphaFoldDB" id="A0A9X4MXP5"/>
<protein>
    <submittedName>
        <fullName evidence="3">DUF5606 domain-containing protein</fullName>
    </submittedName>
</protein>
<evidence type="ECO:0000313" key="3">
    <source>
        <dbReference type="EMBL" id="MDG4945919.1"/>
    </source>
</evidence>
<keyword evidence="4" id="KW-1185">Reference proteome</keyword>
<dbReference type="InterPro" id="IPR049281">
    <property type="entry name" value="BVU_3817-like_C_sf"/>
</dbReference>
<dbReference type="InterPro" id="IPR041218">
    <property type="entry name" value="DUF5606"/>
</dbReference>